<dbReference type="SUPFAM" id="SSF57184">
    <property type="entry name" value="Growth factor receptor domain"/>
    <property type="match status" value="1"/>
</dbReference>
<dbReference type="InterPro" id="IPR038178">
    <property type="entry name" value="Kringle_sf"/>
</dbReference>
<dbReference type="SMART" id="SM00181">
    <property type="entry name" value="EGF"/>
    <property type="match status" value="6"/>
</dbReference>
<feature type="disulfide bond" evidence="7">
    <location>
        <begin position="628"/>
        <end position="637"/>
    </location>
</feature>
<dbReference type="PROSITE" id="PS01248">
    <property type="entry name" value="EGF_LAM_1"/>
    <property type="match status" value="1"/>
</dbReference>
<evidence type="ECO:0000256" key="6">
    <source>
        <dbReference type="ARBA" id="ARBA00023157"/>
    </source>
</evidence>
<feature type="transmembrane region" description="Helical" evidence="9">
    <location>
        <begin position="7078"/>
        <end position="7097"/>
    </location>
</feature>
<dbReference type="GO" id="GO:0009888">
    <property type="term" value="P:tissue development"/>
    <property type="evidence" value="ECO:0007669"/>
    <property type="project" value="TreeGrafter"/>
</dbReference>
<dbReference type="InterPro" id="IPR027359">
    <property type="entry name" value="Volt_channel_dom_sf"/>
</dbReference>
<dbReference type="Pfam" id="PF00520">
    <property type="entry name" value="Ion_trans"/>
    <property type="match status" value="1"/>
</dbReference>
<feature type="disulfide bond" evidence="7">
    <location>
        <begin position="696"/>
        <end position="705"/>
    </location>
</feature>
<dbReference type="Gene3D" id="2.40.20.10">
    <property type="entry name" value="Plasminogen Kringle 4"/>
    <property type="match status" value="1"/>
</dbReference>
<dbReference type="CDD" id="cd00185">
    <property type="entry name" value="TNFRSF"/>
    <property type="match status" value="1"/>
</dbReference>
<feature type="transmembrane region" description="Helical" evidence="9">
    <location>
        <begin position="6954"/>
        <end position="6976"/>
    </location>
</feature>
<evidence type="ECO:0000256" key="2">
    <source>
        <dbReference type="ARBA" id="ARBA00022572"/>
    </source>
</evidence>
<dbReference type="PANTHER" id="PTHR10574">
    <property type="entry name" value="NETRIN/LAMININ-RELATED"/>
    <property type="match status" value="1"/>
</dbReference>
<feature type="signal peptide" evidence="10">
    <location>
        <begin position="1"/>
        <end position="23"/>
    </location>
</feature>
<dbReference type="Gene3D" id="1.20.120.350">
    <property type="entry name" value="Voltage-gated potassium channels. Chain C"/>
    <property type="match status" value="1"/>
</dbReference>
<dbReference type="InterPro" id="IPR009030">
    <property type="entry name" value="Growth_fac_rcpt_cys_sf"/>
</dbReference>
<evidence type="ECO:0000256" key="5">
    <source>
        <dbReference type="ARBA" id="ARBA00023136"/>
    </source>
</evidence>
<dbReference type="InterPro" id="IPR050440">
    <property type="entry name" value="Laminin/Netrin_ECM"/>
</dbReference>
<feature type="transmembrane region" description="Helical" evidence="9">
    <location>
        <begin position="6659"/>
        <end position="6677"/>
    </location>
</feature>
<evidence type="ECO:0000256" key="7">
    <source>
        <dbReference type="PROSITE-ProRule" id="PRU00076"/>
    </source>
</evidence>
<evidence type="ECO:0000256" key="9">
    <source>
        <dbReference type="SAM" id="Phobius"/>
    </source>
</evidence>
<protein>
    <submittedName>
        <fullName evidence="14">Uncharacterized protein</fullName>
    </submittedName>
</protein>
<keyword evidence="10" id="KW-0732">Signal</keyword>
<feature type="domain" description="EGF-like" evidence="11">
    <location>
        <begin position="609"/>
        <end position="638"/>
    </location>
</feature>
<dbReference type="SUPFAM" id="SSF57440">
    <property type="entry name" value="Kringle-like"/>
    <property type="match status" value="1"/>
</dbReference>
<sequence>MGGATRAARVFTLACAFVACARAVYGAATADVCVGVSWMARGALTPSRTVHPVTAFPSAHPTYVHAKQKACLGFTNSSEPEGAVGGVTLAREVSNYYSAASGACATTPALSAGAMFYNRAELTSTASYAESNTGIEKDKTVRIVLVSDDSKGAHIVVLAGASTTLSSSRPEVGLRMEGRSLQNVNNVFIEEPRGFGNQNTGGIGCDPTTSSTTDCYELDADLGVASFRWGSRSAQRGVVIGYIADVDEDVSLKFTMLERINAVEIGSFDKNTYGLTWETIPIANAMDGFRLRSATCANHCLSHSTCASCATDDACGYCAVDAKCKWTEGTCPSGFDRVGECLDTCGAATTCGACTDRPGCGWCHTTGRCTATTSDATAPQDGTCSAYSVGADAQCATCPGAINNVFLPSYVDVEPVWAFCNGRGTCDNVTLTCTCDDGYGGEACENMCPGGKSNPCSRKGVCESSTGECFCNPGYDGVRCQDTLASATTCACGSSHTVLKSDGSQTTVCSGRVDSGGACVCMEGWTGTNCDVPCAGALIVGTEVCGGHGTCDAATATCQCDSCYSKDATSGLCVQDACATCDSDRGTCTCVSGSMQCVCKGQFSGYSCNQCNCGNHGRCNSLTGECECADGYAGKLCDEIINPVPSCGANGNWSASLEMCVCSAGYVGTLCDYACSASTNCKGHGSCNADDGSCSCFEGYTGSDCGACATGYEPYPTCGKALADGECTDASTPYTGSVAVTISGQQCQAWSSQTPFAHPYASEPDLTSNYCGNPSSDAHPWCYVDYTNVSGYYTRGEARWEFCSVPECKSAYVAPQKVCGVFGAETVMPFTTANADGTIDAINAFDRITTGSTDVNCATTTQLGLTAHQDVVLHGDFVIRFNVSAAPDYVRRYISAVGLNAVGGSHSSVEVLSDRTVNVGGSAATLPYSDDPSVGTLCVSDWSDASSGLDSTYVLTITLANTTVVNITQTKPCATCAEQLLVIVSVPDTTTASGICSTASGATTVNFTTHETGTVPFTAAGNVTTYNAALTTACSYTRITTAPSTTEKLWCDQCQYLGEVYDSCVATMANDGYDFARASVVEFCRMAFVAIYGYDRTIATYLPTATVEIATLLDTIAPYAQYTSAETFRSFADNSRLYFDITDVAVTNFPKYIVGTALTTHSFTRYIGSGLPRTIEGETITPHAFPFPAVQDACRGSSDIGATSGYRVYTMDYFSTIDEWLKITMCGSTSGTIVGVYQEQYVEANSFTHNSPSPGDGKFTFVFTPFVDGDGVYEARFSYKLLSTNNDVMFSVTRSDGTTTTTLGTFEVTSTSGFTGGDIGFEFTVPYADPKADITIELTPTVEADSWNIEFKGVTVTAKNFVQEALGFPSYGGFSQITCAKFQASACGNLQFLATYGRYHIVVSGRDSVNGAYKMRIAKVRAELISVSTVSNNAATSLVRSASDASGVLTPYKLAKYGDHIRVVVRADHAIDSPIITLGSYTVPAGLILSAVGGTEWAADVIVSASMVTSGSISVSVTEASTLTMRSRGFDAVVNPIGSDVALVVLDITPVTITKSLVVNPSYALGFGAHTVPAACSDILTPESTAVDVNLTAAKYARTGEYVAILFTTDEQPAVVTGNIGGVAITRWSAADASMPAQVSLAVKEYKTLESPTYMEAVFALIDDATLGDGVLPFAITTTDAVGNVGATMTTAINALSGVTASSPLADRMRSARLLYDKSSARVADIVLSYADSDQMTANQGRKPSYYHSFSRVAAEAYEYRLGDTVTLLGTWTEYVTRPYGAYFRSSASSGVHVPQSGISYTAVGGQLTGKAECLKTEFRPRAQEARSEAQGFGGTNYEVSRFHKSWQVTATLTDPCDIVGKGALAWSARADCQAESFGGRAFWIPLWSAWCRHGWGTLGYSLVGAQDPAGNTAQTLRRVSKSPNNADALVTISDEAIADEVILRTPISLAGMTVPSWLNSVPRRDWTSDPNVIEVYIEPNVNRWNEYRRVVKLGDSLQIQFYTDQPVKGIKAQMVNGVNLPQATHSDVPSAMHVETPCANSPDMTTWLSARGLLALEAEEYNDGSVFAHDDDWFDWLMQTSYDYRQPVPDVPGYPDAYVLCKGFWVQRGLRPNGKSYSVRRLCPNRRYLRQSTFAATAPTCTDINDRIYTASDAFNYWVINFQFKAVHLIVDGPLSIQWQITTFDDRILPTSSTWTTSSAFFTAAALSTTSITGIDNLAHANTDATGPAFNASISCGRNVPTVWNAAGSSVWVSQDTTAPTLSSQTVYVSDSIGEVYSIVNNTYVALTGDYIKIVLTFDEHIAGGLYIELNGGVQTARATSVHLYDATFEFTVTQALADVDAALTFEVFGLSDIQDENKANTTGVQISAFGSTTVKLQKLSQVAAATGGAAPASCTVVSDNSVDTGHATDSNTVTITVTIPTPVAPDSPSISIVNSVIAGVVVTPNVAGSVITMSRAVSSTSSDFVDGSAIPWDLIAIAKTPCTAGSTSNCITRFELSTCVVGGTISQVIADFTSPSLVAVELVESVNQYKVLLADNTSAANVTITASEPLDSLTYTLSTSGSGCTITSLRTGTISLATDGLTGSHTTLAITSAELSNYTCILEVICVTFVGVDKVGKSITNPRTCRSFAPTYPTEYPGWLALHNAPLTATVDSVVPVGVHCLDSSVDKRACVAAVDSTPMEHGDFLRITASSSTPMAVKDIILNSTSISSLPYTEDAAWTSKCDDLVLDGFCLEVATRATCANYLCPTCAFANMCDFSCGFCDSRRGAATKHVIYVRTSDFANLATFTSGAVTVKMQGHPVLMPAALMQTSSDLVSYTARATDSCAGRCGGTAPSGCECNPTCKSRGTCCADAGHCCAVGTPSTGSLNVRGGCLRDNAVPLAVTAKSWGESSTGQKRDYVGRYSTIYIELTGNKPIDVRSVTIGGVTVDASNIAIEYASLTSARQFLNQALSAYAAGDDASFATNSLGFSNKMATLPAAAESWDGNQFSRQFPDIPSTLTATIRIDGFKLVPQNQGALAYTVVYYERSAAPYFTDGTAIPLTGTGPYWLNPPTIASISYALVANSTGCDLVTSPTPIDPESNGLTLISSNNTNNTLRTVVTFSHEVVVRKWTVEGAEVNCYGTCSMHGYCSVTPHILPPDEGDDAEYITTWTSCREFNAKELTALADLGCSLREFVNAVDLAENKVQGVRWNSSYCFSAPPPVTSNGIITIRGVTSCANSATNKTFGPGCTATIYIEADGEILEPTLQYWTTGDVYNDFPTGCVMSPSDPTSQSSSTWTMTCAGSAALLLPEDSTINDELRLKTSNIRDTAGNALPDIDATTTAGYRGSDVSPIIIDNTPPGTTTIDVPPACVLSIGDTTIITAVFDEASSRPTFYAFGAKVSVANVVSSTAALSGFHTTWKATVTTPSGWLGGAIMPWIVTNAEDDVGNVDATLYSNYASADTTVATSTNPSCTVDTMPPQLTSASCAAQVVKPGDNVTVTFVSDEVVRSPGAACVYISGVAATPTSSDNGTTWTATATIPADACDGEVSISICPLTDLSGNVGTTTVTRYFGATSTACLIDGTPPVLQLIDFVSDNPYDSKMATVGDNVTLYFEGSEMVNAPTFTVGGSPTTATPLTVSGVARRRFPFSTDALFSIVWTTEYTVTSSTAVGSLVWNATGFQDKAGNTGVKSDCADWNSYSCTLVYAYQAVTSRSVDPQIDFTGEVVQTFSNFLVTSPKGNFSSLRGCSATISTSTIASSTISSLRKSLELHDQVASAIYEHHLMTAQDWWWTRGGVCGAANGLMCRDTCGRCNDVAVVVYNTPADLTVANVTAGGTAVDGDTCDNYISDVCMCNPTLGKGSTAKFMVSTSTRDLVSKPTVTFTDSQGRSYTVPPANIVAVAPQTWPVLDDVPCLGTAGVRDGVCDADTRYNNRDGCWDGGDCCLDTCKQIFSDENLCLAQDCQDHALSPVTGRPAPGFWTTYNAKALIARELSVDWIVQFTVDDTLPFADGAITGSACCMQDKTGADVVTPLTPGQFTEGSPCLAATLQRDTTCLISAAMTADNGENVIKEAQALTLALTFSAKPKSVACTIAGVNVPVDTATSTDTALTFKFPSTTSSNAVIASRIATTEEQTLLNAINPDKYPLNLWPNCTRGLTIPFACSIVDCAGNPLEITDADDPTADVCFDYLQPDAVTISQESDNSCDTHYAKVGDVVTVDVAMNASVINPTTKTVAGEACTLVRVSDSSYTCSITVSSTTAEGETQFEFAGMTGSGAAYLDSVNSSYIELKSLNSNDEAVLGGTRVIIDRTPPVYETLQMLSIDSDSKLCARRCTARLFIDAIEELKSGSCTVTIGGLNATVSGTGEERVAEVNITETSGIVPGPIGFSVTCSDLACNSATNTTLVGFDIDPVIYSLDRTTPLEVLFYSDRPNHLELGNEDDCLKMEITFASDVFLKAVTMGAFTNKPVSSWSIVDINGGNVVQSTAYSYFLITECITDAWGTTDIDPVPWSFTYDDGTNGDVVWNTILTTDPDFPLKVRLDLEAPEATYIYAWTNGAFDPTAGIGDALYLDINATEPVFAPTVVLGDVMLNTTDIVQIGNAMRWRAGPYIISNTTDDDNVLADVNNCLLFTVTLKDLVDHTSPTYSSQINADGSDDCPTQRVIIDQHPPTVVWLQTEYVTSTTVDFTLAVDEHSNVSWIVLPRGSEEPTPQEVAIGTGSNGVGPVARGVLLYLGSSIPSPGASAGGKGQVFLNITGLSEGIDYDIWVVPFDAFGNYEPQAQSRWVRTVGIDMIRDPLLVQEGGYTSTVQVKLTQVPTADVTVRMAVQNIADESQISFAVQAINLNIFTTTVTLTFTPADWNVAQEVAVKAVDDKYVEDEHSAPIKFTVTSLDKRYDELAGPVRGVTINDNDECGIVVYDPDNQPTERTISCAANSVVALLNYTVAEDTTVYADVYLTTATRGDTVQVTLTSSDLTLLSAPNGAVLTFNETNYNLAQRVTITPVYSCVAALDRYVPITVTVDSSTSCGALAVPDIPVYISDTQTAGLMFSKKSITGVPGNTYQFDMWLTSQPAYDVRVALTTLKDVNGAWEHASASFDCGGEGPVWTFSAEDCQTPVTCIVTLVGDDTACGDVTLDMNADATSLDEVYNAIESLPPTLTVLEDANAAGWYIRDVTNTISLVLPPDAAAGTSPLAPWQVGEELETGVYTMTPTTALCKTVTIRPFIDSQYERYAIISPREITLAAGFSGSTTFRVRFPRNYNVHVPNQVIQIWHDVKYTTDDPDYLALSPNLGGSALPVEVVEYDVPGLDLGNAAKGTVLIDEPCSNSVTTQLSSLGFSLKSAPLADVVVTFGEMAYNTSMLTALGDAYKHLTLGTTSLTFTPNNWNLAQPVMVSALSYTNITASRTAYVCASMSSADDVYEALDDECYPVHICDCSDGCGVMTFYDVPSCVFTNAVVEHGNLPTKPQSFELYSSCWNVTITCGGLSLSSLTSHNFSEVMTNFTTLPDAVAYTDLEAIQRLRHSSGAWSVVDKTDYPLAWIDGGVQGETNEEGIYCLGVASSGLIVENPDNAGLFVEKSDALSLFANQFEINAAATNTFDTDVAAVEIKVLAGASPDTDSYNLTCVDTTKNFTSTDGCVLITDKLWGRYDGAGTMYFKSLGYYADPSDTSALLSGRRKLLGRNGRKLLQTGTPATSAEFMSTINSIAFSDISLDPTGSTRFYEVTITDSFGAVATGPVMAMDTEGVNDAPQIFVDLPTIYTEKESIPIGAPWAVVDVDNQYWRSCVVTISDVDGVFQDGDTLSYNSTAIVEQYVQYNTTMPANFTNIVAAFGDEQRSVTFTGEASWTAYLKAMQSIYLQNSGPAMTDTDRYIKMCCYDYGPENEEGCAVQRAIFQPVNDAPTSESLIFYIPDPRVAGLVNANLVGNDPDNDALEYVISCNTTKGELVYDKDTGVFSYTPNAENYGNDRFVYYTTDGVIGPEPRPLRSKYATVEIRLGNGDTAPVANDIYIDVREDTPQTFSFNATDEDSTDTAKLNDIYRYQIVTEPTMNVGGITLQDQVTIGGKRYTEKPVFTYTANANTDLANRVQELMTQDYGANFDFSTLSREEHPGFNLTYFSYVAIDLSGKVSNVAKAWILLRLKSETNTRPVAEDMAFSTTESTGIAADFATTDTETTLQLLHSIISTAVVPTLGTVSQTGVAANPYSRGFAYEPYPYYNGTDTFQYQASDPHGATSEIVTVTVTIDAVDQPPQGACGPNSTLKSSVDELVDFKGKAEDLQVLQGYQIVRARIQAYLDNPQRRDLEFYAYAPFIDDLNKFDDVVNRENVMISCGSAYDNTGKANVYHDEVAAVALLAYDVDQQQFGTIQYVLSELPSIASSDPARGAAGYAGTLHPYVAPAATTYNGTNLVTYSYSEATIAGLSANVLAVGDIIGDSANGPALLMFNPREFIYGEVTFKWYAQDTSVSPPARGEDVTMTVHVKCRGGERVNRDHGETCDLCPLGTFNSANVPDQQNCGSCPAGSYTSFLGSTVCIPCPADTYSDYAGAHVCTPCPVNKRSASGSDDESDCKCDIGFVRLSDGSCRPCSLDRQKCTEYGLHTPLPYEGYWQDPTNGARNLSCFPGVSCVEKFSEDEVRALTCAGPRFSSDTTPAYVADACTTCAKDHYRYASFCETCDPEPITRIFFIILGYSVALYVLFELSRHPVIPALTIMLSFFQVTAGMQYFEVPWPKVLARWMQVSSLSYADLQILGWECVTEFDYFTRFQVTMFAPFGWLFIIACAVVIRCWRDVAMQAVLGIKKRRLIERRRKLKEFDIDADKWTELAISRDGLPFDRPELRGKGDDFDMLERHMYGVTTNEGLRQRVYQESVEAMRKADRHDELKLHKKKSKKEAEYELTKEQLDDIENERRAATRIIKENIDKAVPSFIIAMWWGYMLLSRTVTEFFECKNNGESVRLTAAPEVECNAGRHLEMKPLALSALVLYPIGLIILVASWLYAHRASSKTRARVHVLATTASKIERDRALLIEKFEARYGMTYTSVRPAFYLWICVDLFKKLSITGVKVLFPEAVLLQSFAAIVIFTAITVACTRNPYVSTNLNVAELAGTGMNTITLIAGFYFQLGIMGDTSTSVATTVIMFGLIGVTLIQTFVVVLEFFPWMKKLMFLIKYRTQKDIYKPEKIGTHESGPQGTSLYVFRSDSPLRYWCWRAMRHPLFDKCVTVAVFLSLGVLIAENVTYEDAYVSDAYARVTAFNLAINAVFSFEALVKIISMGFILGEGAYLRDTFNCIDFLVIFLQFLLLIVDISSNVTGARSARFVRYIRFARIRYLRLFRRMFKFNALRGPNFRLMWLEARAEDTVEIAQAIERGRVVFEPATAETIEYTLRVLPPDVLRLACGLIDEMYNEMFDPALVAAYSQQTDAVHQTVQEANKDLVYEWLATVAEPGQKRVFMNTLTNIRNVGARLGAEGVAREMARQRYDSVEISNADAFVIPETDGGKDSAKAYKRRALRDAKSSSFASTKATISKQFDMFHTSLTNDDKVEDALNALPLLSVNEDEQMRELYKSKLALEQRLMVSDIEVDAPRAARAKAIKAEAAKAEAEAAAPAPARASWFGKK</sequence>
<dbReference type="EMBL" id="HBEW01007279">
    <property type="protein sequence ID" value="CAD8586850.1"/>
    <property type="molecule type" value="Transcribed_RNA"/>
</dbReference>
<evidence type="ECO:0000259" key="12">
    <source>
        <dbReference type="PROSITE" id="PS50070"/>
    </source>
</evidence>
<dbReference type="Gene3D" id="2.10.25.10">
    <property type="entry name" value="Laminin"/>
    <property type="match status" value="2"/>
</dbReference>
<dbReference type="SMART" id="SM00130">
    <property type="entry name" value="KR"/>
    <property type="match status" value="1"/>
</dbReference>
<dbReference type="Gene3D" id="2.60.40.3440">
    <property type="match status" value="1"/>
</dbReference>
<keyword evidence="2" id="KW-0420">Kringle</keyword>
<dbReference type="InterPro" id="IPR001212">
    <property type="entry name" value="Somatomedin_B_dom"/>
</dbReference>
<accession>A0A7S0PRR7</accession>
<feature type="transmembrane region" description="Helical" evidence="9">
    <location>
        <begin position="7048"/>
        <end position="7066"/>
    </location>
</feature>
<organism evidence="14">
    <name type="scientific">Ostreococcus mediterraneus</name>
    <dbReference type="NCBI Taxonomy" id="1486918"/>
    <lineage>
        <taxon>Eukaryota</taxon>
        <taxon>Viridiplantae</taxon>
        <taxon>Chlorophyta</taxon>
        <taxon>Mamiellophyceae</taxon>
        <taxon>Mamiellales</taxon>
        <taxon>Bathycoccaceae</taxon>
        <taxon>Ostreococcus</taxon>
    </lineage>
</organism>
<proteinExistence type="predicted"/>
<evidence type="ECO:0000256" key="10">
    <source>
        <dbReference type="SAM" id="SignalP"/>
    </source>
</evidence>
<feature type="transmembrane region" description="Helical" evidence="9">
    <location>
        <begin position="7109"/>
        <end position="7134"/>
    </location>
</feature>
<evidence type="ECO:0000256" key="4">
    <source>
        <dbReference type="ARBA" id="ARBA00022989"/>
    </source>
</evidence>
<dbReference type="InterPro" id="IPR000001">
    <property type="entry name" value="Kringle"/>
</dbReference>
<evidence type="ECO:0000256" key="1">
    <source>
        <dbReference type="ARBA" id="ARBA00004141"/>
    </source>
</evidence>
<comment type="subcellular location">
    <subcellularLocation>
        <location evidence="1">Membrane</location>
        <topology evidence="1">Multi-pass membrane protein</topology>
    </subcellularLocation>
</comment>
<dbReference type="InterPro" id="IPR000742">
    <property type="entry name" value="EGF"/>
</dbReference>
<dbReference type="PRINTS" id="PR00011">
    <property type="entry name" value="EGFLAMININ"/>
</dbReference>
<dbReference type="InterPro" id="IPR002049">
    <property type="entry name" value="LE_dom"/>
</dbReference>
<dbReference type="GO" id="GO:0005216">
    <property type="term" value="F:monoatomic ion channel activity"/>
    <property type="evidence" value="ECO:0007669"/>
    <property type="project" value="InterPro"/>
</dbReference>
<evidence type="ECO:0000259" key="11">
    <source>
        <dbReference type="PROSITE" id="PS50026"/>
    </source>
</evidence>
<gene>
    <name evidence="14" type="ORF">OMED0929_LOCUS6146</name>
</gene>
<keyword evidence="4 9" id="KW-1133">Transmembrane helix</keyword>
<feature type="coiled-coil region" evidence="8">
    <location>
        <begin position="6866"/>
        <end position="6900"/>
    </location>
</feature>
<keyword evidence="3 9" id="KW-0812">Transmembrane</keyword>
<keyword evidence="6 7" id="KW-1015">Disulfide bond</keyword>
<dbReference type="PANTHER" id="PTHR10574:SF365">
    <property type="entry name" value="NETRIN-A-RELATED"/>
    <property type="match status" value="1"/>
</dbReference>
<name>A0A7S0PRR7_9CHLO</name>
<feature type="transmembrane region" description="Helical" evidence="9">
    <location>
        <begin position="6684"/>
        <end position="6704"/>
    </location>
</feature>
<dbReference type="GO" id="GO:0016020">
    <property type="term" value="C:membrane"/>
    <property type="evidence" value="ECO:0007669"/>
    <property type="project" value="UniProtKB-SubCell"/>
</dbReference>
<feature type="transmembrane region" description="Helical" evidence="9">
    <location>
        <begin position="6751"/>
        <end position="6777"/>
    </location>
</feature>
<feature type="chain" id="PRO_5031007576" evidence="10">
    <location>
        <begin position="24"/>
        <end position="7592"/>
    </location>
</feature>
<dbReference type="PROSITE" id="PS51257">
    <property type="entry name" value="PROKAR_LIPOPROTEIN"/>
    <property type="match status" value="1"/>
</dbReference>
<keyword evidence="8" id="KW-0175">Coiled coil</keyword>
<feature type="domain" description="SMB" evidence="13">
    <location>
        <begin position="2823"/>
        <end position="2865"/>
    </location>
</feature>
<keyword evidence="5 9" id="KW-0472">Membrane</keyword>
<dbReference type="PROSITE" id="PS50070">
    <property type="entry name" value="KRINGLE_2"/>
    <property type="match status" value="1"/>
</dbReference>
<reference evidence="14" key="1">
    <citation type="submission" date="2021-01" db="EMBL/GenBank/DDBJ databases">
        <authorList>
            <person name="Corre E."/>
            <person name="Pelletier E."/>
            <person name="Niang G."/>
            <person name="Scheremetjew M."/>
            <person name="Finn R."/>
            <person name="Kale V."/>
            <person name="Holt S."/>
            <person name="Cochrane G."/>
            <person name="Meng A."/>
            <person name="Brown T."/>
            <person name="Cohen L."/>
        </authorList>
    </citation>
    <scope>NUCLEOTIDE SEQUENCE</scope>
    <source>
        <strain evidence="14">Clade-D-RCC2572</strain>
    </source>
</reference>
<keyword evidence="7" id="KW-0245">EGF-like domain</keyword>
<dbReference type="CDD" id="cd00108">
    <property type="entry name" value="KR"/>
    <property type="match status" value="1"/>
</dbReference>
<dbReference type="PROSITE" id="PS50958">
    <property type="entry name" value="SMB_2"/>
    <property type="match status" value="1"/>
</dbReference>
<evidence type="ECO:0000313" key="14">
    <source>
        <dbReference type="EMBL" id="CAD8586850.1"/>
    </source>
</evidence>
<dbReference type="SUPFAM" id="SSF81324">
    <property type="entry name" value="Voltage-gated potassium channels"/>
    <property type="match status" value="1"/>
</dbReference>
<feature type="domain" description="EGF-like" evidence="11">
    <location>
        <begin position="672"/>
        <end position="706"/>
    </location>
</feature>
<dbReference type="GO" id="GO:0005604">
    <property type="term" value="C:basement membrane"/>
    <property type="evidence" value="ECO:0007669"/>
    <property type="project" value="TreeGrafter"/>
</dbReference>
<dbReference type="CDD" id="cd00055">
    <property type="entry name" value="EGF_Lam"/>
    <property type="match status" value="2"/>
</dbReference>
<evidence type="ECO:0000259" key="13">
    <source>
        <dbReference type="PROSITE" id="PS50958"/>
    </source>
</evidence>
<evidence type="ECO:0000256" key="3">
    <source>
        <dbReference type="ARBA" id="ARBA00022692"/>
    </source>
</evidence>
<dbReference type="Pfam" id="PF17963">
    <property type="entry name" value="Big_9"/>
    <property type="match status" value="2"/>
</dbReference>
<dbReference type="InterPro" id="IPR013806">
    <property type="entry name" value="Kringle-like"/>
</dbReference>
<dbReference type="InterPro" id="IPR005821">
    <property type="entry name" value="Ion_trans_dom"/>
</dbReference>
<dbReference type="PROSITE" id="PS00022">
    <property type="entry name" value="EGF_1"/>
    <property type="match status" value="3"/>
</dbReference>
<dbReference type="SMART" id="SM01411">
    <property type="entry name" value="Ephrin_rec_like"/>
    <property type="match status" value="2"/>
</dbReference>
<comment type="caution">
    <text evidence="7">Lacks conserved residue(s) required for the propagation of feature annotation.</text>
</comment>
<feature type="domain" description="Kringle" evidence="12">
    <location>
        <begin position="734"/>
        <end position="808"/>
    </location>
</feature>
<feature type="domain" description="EGF-like" evidence="11">
    <location>
        <begin position="445"/>
        <end position="481"/>
    </location>
</feature>
<dbReference type="PRINTS" id="PR00018">
    <property type="entry name" value="KRINGLE"/>
</dbReference>
<feature type="disulfide bond" evidence="7">
    <location>
        <begin position="471"/>
        <end position="480"/>
    </location>
</feature>
<dbReference type="PROSITE" id="PS50026">
    <property type="entry name" value="EGF_3"/>
    <property type="match status" value="3"/>
</dbReference>
<dbReference type="PROSITE" id="PS01186">
    <property type="entry name" value="EGF_2"/>
    <property type="match status" value="2"/>
</dbReference>
<evidence type="ECO:0000256" key="8">
    <source>
        <dbReference type="SAM" id="Coils"/>
    </source>
</evidence>